<evidence type="ECO:0000256" key="3">
    <source>
        <dbReference type="ARBA" id="ARBA00004740"/>
    </source>
</evidence>
<evidence type="ECO:0000256" key="1">
    <source>
        <dbReference type="ARBA" id="ARBA00000829"/>
    </source>
</evidence>
<accession>A0ABY4HI24</accession>
<dbReference type="InterPro" id="IPR017853">
    <property type="entry name" value="GH"/>
</dbReference>
<comment type="catalytic activity">
    <reaction evidence="1">
        <text>Hydrolysis of terminal, non-reducing beta-D-mannose residues in beta-D-mannosides.</text>
        <dbReference type="EC" id="3.2.1.25"/>
    </reaction>
</comment>
<comment type="subunit">
    <text evidence="4">Homodimer.</text>
</comment>
<protein>
    <recommendedName>
        <fullName evidence="11">Beta-mannosidase B</fullName>
        <ecNumber evidence="5">3.2.1.25</ecNumber>
    </recommendedName>
    <alternativeName>
        <fullName evidence="12">Mannanase B</fullName>
    </alternativeName>
</protein>
<dbReference type="Proteomes" id="UP000830454">
    <property type="component" value="Chromosome"/>
</dbReference>
<evidence type="ECO:0000313" key="18">
    <source>
        <dbReference type="Proteomes" id="UP000830454"/>
    </source>
</evidence>
<keyword evidence="6" id="KW-0964">Secreted</keyword>
<dbReference type="Pfam" id="PF17753">
    <property type="entry name" value="Ig_mannosidase"/>
    <property type="match status" value="1"/>
</dbReference>
<gene>
    <name evidence="17" type="ORF">LXD69_10530</name>
</gene>
<evidence type="ECO:0000259" key="13">
    <source>
        <dbReference type="Pfam" id="PF00703"/>
    </source>
</evidence>
<feature type="domain" description="Beta-mannosidase Ig-fold" evidence="14">
    <location>
        <begin position="755"/>
        <end position="822"/>
    </location>
</feature>
<evidence type="ECO:0000313" key="17">
    <source>
        <dbReference type="EMBL" id="UOX32486.1"/>
    </source>
</evidence>
<keyword evidence="7 17" id="KW-0378">Hydrolase</keyword>
<dbReference type="RefSeq" id="WP_246915259.1">
    <property type="nucleotide sequence ID" value="NZ_CP090145.1"/>
</dbReference>
<dbReference type="InterPro" id="IPR013783">
    <property type="entry name" value="Ig-like_fold"/>
</dbReference>
<dbReference type="Pfam" id="PF22666">
    <property type="entry name" value="Glyco_hydro_2_N2"/>
    <property type="match status" value="1"/>
</dbReference>
<dbReference type="SUPFAM" id="SSF49785">
    <property type="entry name" value="Galactose-binding domain-like"/>
    <property type="match status" value="1"/>
</dbReference>
<dbReference type="Gene3D" id="3.20.20.80">
    <property type="entry name" value="Glycosidases"/>
    <property type="match status" value="1"/>
</dbReference>
<evidence type="ECO:0000259" key="15">
    <source>
        <dbReference type="Pfam" id="PF17786"/>
    </source>
</evidence>
<evidence type="ECO:0000256" key="11">
    <source>
        <dbReference type="ARBA" id="ARBA00041069"/>
    </source>
</evidence>
<dbReference type="PANTHER" id="PTHR43730:SF1">
    <property type="entry name" value="BETA-MANNOSIDASE"/>
    <property type="match status" value="1"/>
</dbReference>
<dbReference type="InterPro" id="IPR006102">
    <property type="entry name" value="Ig-like_GH2"/>
</dbReference>
<dbReference type="InterPro" id="IPR054593">
    <property type="entry name" value="Beta-mannosidase-like_N2"/>
</dbReference>
<feature type="domain" description="Mannosidase Ig/CBM-like" evidence="15">
    <location>
        <begin position="666"/>
        <end position="751"/>
    </location>
</feature>
<dbReference type="Pfam" id="PF00703">
    <property type="entry name" value="Glyco_hydro_2"/>
    <property type="match status" value="1"/>
</dbReference>
<evidence type="ECO:0000256" key="7">
    <source>
        <dbReference type="ARBA" id="ARBA00022801"/>
    </source>
</evidence>
<evidence type="ECO:0000256" key="9">
    <source>
        <dbReference type="ARBA" id="ARBA00023295"/>
    </source>
</evidence>
<comment type="similarity">
    <text evidence="10">Belongs to the glycosyl hydrolase 2 family. Beta-mannosidase B subfamily.</text>
</comment>
<dbReference type="Gene3D" id="2.60.40.10">
    <property type="entry name" value="Immunoglobulins"/>
    <property type="match status" value="3"/>
</dbReference>
<reference evidence="17" key="2">
    <citation type="submission" date="2022-04" db="EMBL/GenBank/DDBJ databases">
        <title>Complete Genome Sequence of Flavobacterium sediminilitoris YSM-43, Isolated from a Tidal Sediment.</title>
        <authorList>
            <person name="Lee P.A."/>
        </authorList>
    </citation>
    <scope>NUCLEOTIDE SEQUENCE</scope>
    <source>
        <strain evidence="17">YSM-43</strain>
    </source>
</reference>
<evidence type="ECO:0000256" key="10">
    <source>
        <dbReference type="ARBA" id="ARBA00038429"/>
    </source>
</evidence>
<dbReference type="PANTHER" id="PTHR43730">
    <property type="entry name" value="BETA-MANNOSIDASE"/>
    <property type="match status" value="1"/>
</dbReference>
<evidence type="ECO:0000259" key="14">
    <source>
        <dbReference type="Pfam" id="PF17753"/>
    </source>
</evidence>
<dbReference type="InterPro" id="IPR041625">
    <property type="entry name" value="Beta-mannosidase_Ig"/>
</dbReference>
<dbReference type="SUPFAM" id="SSF51445">
    <property type="entry name" value="(Trans)glycosidases"/>
    <property type="match status" value="1"/>
</dbReference>
<dbReference type="Gene3D" id="2.60.120.260">
    <property type="entry name" value="Galactose-binding domain-like"/>
    <property type="match status" value="1"/>
</dbReference>
<comment type="pathway">
    <text evidence="3">Glycan metabolism; N-glycan degradation.</text>
</comment>
<evidence type="ECO:0000256" key="8">
    <source>
        <dbReference type="ARBA" id="ARBA00023180"/>
    </source>
</evidence>
<comment type="subcellular location">
    <subcellularLocation>
        <location evidence="2">Secreted</location>
    </subcellularLocation>
</comment>
<name>A0ABY4HI24_9FLAO</name>
<evidence type="ECO:0000256" key="2">
    <source>
        <dbReference type="ARBA" id="ARBA00004613"/>
    </source>
</evidence>
<evidence type="ECO:0000259" key="16">
    <source>
        <dbReference type="Pfam" id="PF22666"/>
    </source>
</evidence>
<evidence type="ECO:0000256" key="5">
    <source>
        <dbReference type="ARBA" id="ARBA00012754"/>
    </source>
</evidence>
<sequence length="825" mass="97318">MKIKFETIKIYTLLFIVHFSWSQQNIKNLANEEWYFKNAKDSIKYKASIPGTIHTDLLANALIPDPFLETNEKKVQWVENEDWIYETDFYLSKKEKQFKNIDLECFGLDTYAILYVNGKEISKTNNQFRKWTFSVQEYLKEGKNKIAIYFQSAVKNGRKESEKLKYTLPGEEKIFTRKAQYQYGWDWGPRLVTCGIIDTIQLKFWNKSIIENLQYDQKQLEDSFAEIEWMADIICEEEGTYHFQWNENTFIKQLTKGKNKINWTDTIHQPKKWWCNGLGEPNLYGFGLTLSQNGDILDKKELKIGLRTIELVREKDAIGSSFYFKINGIPVFMKGANYIPPDSFISRVTDSIYQSIVINAKKANMNMLRVWGGGVYASDSFYKACDENGILVWQDFMFACAMYPGDDSFLENVKLEVIDQVNRLQHHPSIALWCGNNEINEGWHNWGWQKQYNYTKEEENIIWNDYEKMFHEIIPNAIKETVANKQTIYWPSSPSIGWGKKESLYQGDSHYWGVWWGKEPFEIYEKKVGRFMSEYGFQGMPALSTITSFTDKLSWKNEAIKTHQKHPVGYETIKEYMERDYHVPKDFDNYLYVSQLLQARGMQIAIEAHRRAKPYCMGTLYWQLNDCWPVTSWSSMDYYGNWKAFHYQVKRSYESLLLSVCKENEKYVIYGINDEVETKKGNLKIQLIDFDGTILWHKEEYITIKENKNKIITVLDDSLLQKVNQEKVVLSVKLETDKEKITSNYYFVKPKKLKLKKPTIIIKRQNETTIEITTNTLAKDVFLFSEGVHFEENYFDLLPHEKRIIHLSSPIENIIVKSLFDTLKN</sequence>
<reference evidence="17" key="1">
    <citation type="submission" date="2021-12" db="EMBL/GenBank/DDBJ databases">
        <authorList>
            <person name="Cha I.-T."/>
            <person name="Lee K.-E."/>
            <person name="Park S.-J."/>
        </authorList>
    </citation>
    <scope>NUCLEOTIDE SEQUENCE</scope>
    <source>
        <strain evidence="17">YSM-43</strain>
    </source>
</reference>
<organism evidence="17 18">
    <name type="scientific">Flavobacterium sediminilitoris</name>
    <dbReference type="NCBI Taxonomy" id="2024526"/>
    <lineage>
        <taxon>Bacteria</taxon>
        <taxon>Pseudomonadati</taxon>
        <taxon>Bacteroidota</taxon>
        <taxon>Flavobacteriia</taxon>
        <taxon>Flavobacteriales</taxon>
        <taxon>Flavobacteriaceae</taxon>
        <taxon>Flavobacterium</taxon>
    </lineage>
</organism>
<dbReference type="Pfam" id="PF17786">
    <property type="entry name" value="Mannosidase_ig"/>
    <property type="match status" value="1"/>
</dbReference>
<proteinExistence type="inferred from homology"/>
<feature type="domain" description="Glycoside hydrolase family 2 immunoglobulin-like beta-sandwich" evidence="13">
    <location>
        <begin position="253"/>
        <end position="307"/>
    </location>
</feature>
<dbReference type="EMBL" id="CP090145">
    <property type="protein sequence ID" value="UOX32486.1"/>
    <property type="molecule type" value="Genomic_DNA"/>
</dbReference>
<evidence type="ECO:0000256" key="6">
    <source>
        <dbReference type="ARBA" id="ARBA00022525"/>
    </source>
</evidence>
<dbReference type="InterPro" id="IPR036156">
    <property type="entry name" value="Beta-gal/glucu_dom_sf"/>
</dbReference>
<dbReference type="SUPFAM" id="SSF49303">
    <property type="entry name" value="beta-Galactosidase/glucuronidase domain"/>
    <property type="match status" value="3"/>
</dbReference>
<dbReference type="GO" id="GO:0016787">
    <property type="term" value="F:hydrolase activity"/>
    <property type="evidence" value="ECO:0007669"/>
    <property type="project" value="UniProtKB-KW"/>
</dbReference>
<dbReference type="InterPro" id="IPR008979">
    <property type="entry name" value="Galactose-bd-like_sf"/>
</dbReference>
<dbReference type="InterPro" id="IPR041447">
    <property type="entry name" value="Mannosidase_ig"/>
</dbReference>
<keyword evidence="8" id="KW-0325">Glycoprotein</keyword>
<keyword evidence="9" id="KW-0326">Glycosidase</keyword>
<feature type="domain" description="Beta-mannosidase-like galactose-binding" evidence="16">
    <location>
        <begin position="34"/>
        <end position="197"/>
    </location>
</feature>
<evidence type="ECO:0000256" key="4">
    <source>
        <dbReference type="ARBA" id="ARBA00011738"/>
    </source>
</evidence>
<dbReference type="InterPro" id="IPR050887">
    <property type="entry name" value="Beta-mannosidase_GH2"/>
</dbReference>
<evidence type="ECO:0000256" key="12">
    <source>
        <dbReference type="ARBA" id="ARBA00041614"/>
    </source>
</evidence>
<dbReference type="EC" id="3.2.1.25" evidence="5"/>
<keyword evidence="18" id="KW-1185">Reference proteome</keyword>